<feature type="signal peptide" evidence="3">
    <location>
        <begin position="1"/>
        <end position="27"/>
    </location>
</feature>
<accession>A0A2U2XBJ9</accession>
<dbReference type="Proteomes" id="UP000245370">
    <property type="component" value="Unassembled WGS sequence"/>
</dbReference>
<dbReference type="InterPro" id="IPR036737">
    <property type="entry name" value="OmpA-like_sf"/>
</dbReference>
<keyword evidence="3" id="KW-0732">Signal</keyword>
<evidence type="ECO:0000256" key="1">
    <source>
        <dbReference type="PROSITE-ProRule" id="PRU00473"/>
    </source>
</evidence>
<dbReference type="PANTHER" id="PTHR30329:SF21">
    <property type="entry name" value="LIPOPROTEIN YIAD-RELATED"/>
    <property type="match status" value="1"/>
</dbReference>
<dbReference type="EMBL" id="QFRJ01000008">
    <property type="protein sequence ID" value="PWH85158.1"/>
    <property type="molecule type" value="Genomic_DNA"/>
</dbReference>
<name>A0A2U2XBJ9_9FLAO</name>
<feature type="chain" id="PRO_5015662579" description="OmpA-like domain-containing protein" evidence="3">
    <location>
        <begin position="28"/>
        <end position="485"/>
    </location>
</feature>
<dbReference type="Gene3D" id="3.30.1330.60">
    <property type="entry name" value="OmpA-like domain"/>
    <property type="match status" value="1"/>
</dbReference>
<keyword evidence="1" id="KW-0472">Membrane</keyword>
<organism evidence="5 6">
    <name type="scientific">Brumimicrobium oceani</name>
    <dbReference type="NCBI Taxonomy" id="2100725"/>
    <lineage>
        <taxon>Bacteria</taxon>
        <taxon>Pseudomonadati</taxon>
        <taxon>Bacteroidota</taxon>
        <taxon>Flavobacteriia</taxon>
        <taxon>Flavobacteriales</taxon>
        <taxon>Crocinitomicaceae</taxon>
        <taxon>Brumimicrobium</taxon>
    </lineage>
</organism>
<sequence>MSYNRKNMKTITLTVLFVLISMSFVNAQQISLNSLYNINRYHVNSAYAGFDDGVSSYLSHRAQWVGIQSAPSTSFLSVQSSVLENVGIGGMIMYDNTDLTNTFSGVGTYAYRIKLGEEHNLRFGLSAGIYQTTLTPSDAIVDDQSDEVFANGNYSQLSFKNDVGLYYNYRKLEFGFSIPQVFETAKIGEMVVNRANVEMKRHIVAYLGYELPIGTKLDFQPSVLYRGFAANNNQFDINAQVTYDNLISIGAGYRTDVGFIGRFGLEINDLFEIGYAYEFGGAKLRAFTSGTHEVMLGIKFGAKGKRKRVETPSPNKQETNAIESEKSSTIEKKDTVQAPVVKDEPIIDEIDVAEEPVLIEESIEKESSIDLSVFDFKLKFPLNATDLDPSFEDELDKIVEVMLENPELNVTVIGHSCDLGSIQVKKNIAIKRATMVKAYVVKKGVEENRVTTKGEGDAQPIVPNTSEENRAKNRRVEFVVDEAHK</sequence>
<dbReference type="PANTHER" id="PTHR30329">
    <property type="entry name" value="STATOR ELEMENT OF FLAGELLAR MOTOR COMPLEX"/>
    <property type="match status" value="1"/>
</dbReference>
<evidence type="ECO:0000313" key="5">
    <source>
        <dbReference type="EMBL" id="PWH85158.1"/>
    </source>
</evidence>
<dbReference type="NCBIfam" id="TIGR03519">
    <property type="entry name" value="T9SS_PorP_fam"/>
    <property type="match status" value="1"/>
</dbReference>
<feature type="region of interest" description="Disordered" evidence="2">
    <location>
        <begin position="307"/>
        <end position="331"/>
    </location>
</feature>
<comment type="caution">
    <text evidence="5">The sequence shown here is derived from an EMBL/GenBank/DDBJ whole genome shotgun (WGS) entry which is preliminary data.</text>
</comment>
<evidence type="ECO:0000256" key="2">
    <source>
        <dbReference type="SAM" id="MobiDB-lite"/>
    </source>
</evidence>
<dbReference type="InterPro" id="IPR050330">
    <property type="entry name" value="Bact_OuterMem_StrucFunc"/>
</dbReference>
<dbReference type="InterPro" id="IPR006665">
    <property type="entry name" value="OmpA-like"/>
</dbReference>
<feature type="region of interest" description="Disordered" evidence="2">
    <location>
        <begin position="451"/>
        <end position="470"/>
    </location>
</feature>
<feature type="domain" description="OmpA-like" evidence="4">
    <location>
        <begin position="367"/>
        <end position="484"/>
    </location>
</feature>
<dbReference type="Pfam" id="PF11751">
    <property type="entry name" value="PorP_SprF"/>
    <property type="match status" value="1"/>
</dbReference>
<reference evidence="5 6" key="1">
    <citation type="submission" date="2018-05" db="EMBL/GenBank/DDBJ databases">
        <title>Brumimicrobium oceani sp. nov., isolated from coastal sediment.</title>
        <authorList>
            <person name="Kou Y."/>
        </authorList>
    </citation>
    <scope>NUCLEOTIDE SEQUENCE [LARGE SCALE GENOMIC DNA]</scope>
    <source>
        <strain evidence="5 6">C305</strain>
    </source>
</reference>
<dbReference type="Pfam" id="PF00691">
    <property type="entry name" value="OmpA"/>
    <property type="match status" value="1"/>
</dbReference>
<evidence type="ECO:0000256" key="3">
    <source>
        <dbReference type="SAM" id="SignalP"/>
    </source>
</evidence>
<protein>
    <recommendedName>
        <fullName evidence="4">OmpA-like domain-containing protein</fullName>
    </recommendedName>
</protein>
<gene>
    <name evidence="5" type="ORF">DIT68_11010</name>
</gene>
<dbReference type="InterPro" id="IPR019861">
    <property type="entry name" value="PorP/SprF_Bacteroidetes"/>
</dbReference>
<dbReference type="AlphaFoldDB" id="A0A2U2XBJ9"/>
<proteinExistence type="predicted"/>
<dbReference type="SUPFAM" id="SSF103088">
    <property type="entry name" value="OmpA-like"/>
    <property type="match status" value="1"/>
</dbReference>
<keyword evidence="6" id="KW-1185">Reference proteome</keyword>
<evidence type="ECO:0000313" key="6">
    <source>
        <dbReference type="Proteomes" id="UP000245370"/>
    </source>
</evidence>
<reference evidence="5 6" key="2">
    <citation type="submission" date="2018-05" db="EMBL/GenBank/DDBJ databases">
        <authorList>
            <person name="Lanie J.A."/>
            <person name="Ng W.-L."/>
            <person name="Kazmierczak K.M."/>
            <person name="Andrzejewski T.M."/>
            <person name="Davidsen T.M."/>
            <person name="Wayne K.J."/>
            <person name="Tettelin H."/>
            <person name="Glass J.I."/>
            <person name="Rusch D."/>
            <person name="Podicherti R."/>
            <person name="Tsui H.-C.T."/>
            <person name="Winkler M.E."/>
        </authorList>
    </citation>
    <scope>NUCLEOTIDE SEQUENCE [LARGE SCALE GENOMIC DNA]</scope>
    <source>
        <strain evidence="5 6">C305</strain>
    </source>
</reference>
<feature type="compositionally biased region" description="Polar residues" evidence="2">
    <location>
        <begin position="312"/>
        <end position="322"/>
    </location>
</feature>
<dbReference type="CDD" id="cd07185">
    <property type="entry name" value="OmpA_C-like"/>
    <property type="match status" value="1"/>
</dbReference>
<evidence type="ECO:0000259" key="4">
    <source>
        <dbReference type="PROSITE" id="PS51123"/>
    </source>
</evidence>
<dbReference type="PROSITE" id="PS51123">
    <property type="entry name" value="OMPA_2"/>
    <property type="match status" value="1"/>
</dbReference>
<dbReference type="GO" id="GO:0016020">
    <property type="term" value="C:membrane"/>
    <property type="evidence" value="ECO:0007669"/>
    <property type="project" value="UniProtKB-UniRule"/>
</dbReference>